<dbReference type="NCBIfam" id="NF005760">
    <property type="entry name" value="PRK07586.1"/>
    <property type="match status" value="1"/>
</dbReference>
<feature type="domain" description="Thiamine pyrophosphate enzyme TPP-binding" evidence="3">
    <location>
        <begin position="379"/>
        <end position="520"/>
    </location>
</feature>
<accession>A0A248JUC4</accession>
<dbReference type="GO" id="GO:0044281">
    <property type="term" value="P:small molecule metabolic process"/>
    <property type="evidence" value="ECO:0007669"/>
    <property type="project" value="UniProtKB-ARBA"/>
</dbReference>
<evidence type="ECO:0000259" key="3">
    <source>
        <dbReference type="Pfam" id="PF02775"/>
    </source>
</evidence>
<dbReference type="InterPro" id="IPR012001">
    <property type="entry name" value="Thiamin_PyroP_enz_TPP-bd_dom"/>
</dbReference>
<gene>
    <name evidence="5" type="ORF">Y958_15370</name>
</gene>
<dbReference type="Proteomes" id="UP000197153">
    <property type="component" value="Chromosome 2"/>
</dbReference>
<evidence type="ECO:0000313" key="6">
    <source>
        <dbReference type="Proteomes" id="UP000197153"/>
    </source>
</evidence>
<dbReference type="AlphaFoldDB" id="A0A248JUC4"/>
<sequence length="523" mass="54331">MTTTRWNGAHRLLRAARARGIDICFANPGTTELTLVAALDDVPSIRPVLGLFEGVCTGAADGYARVSGKPALTLLHLGPGLANGLANLHNARRARSPVVNIVGDHATWHLPFDAPLTSDIDSFAKPVSKAVIYLRDAASLPAQLQEAFDIASGPNGAVVTVIAPTDVMDAEVAEATSPSPTRPSGKGAVSDVAVDAAAAALSRGGPLILLLGADALTERGQRAAARVAGAVSARLLMESYPAIVSLGGDLPRLERLAYFPQDVLKQVGEATVVLVGAKAPVSYFGYEGQPSALVQSDRIIELSRPDEDSVAALEALAARMEAPALAAETAATPAVPSDAGGAGPLSPVDVVDDLIDRLPEGAIISLEGSTLGGPFLQRAYRARKHRVMTNTGGAIGQGLPCATGAALAAPGVRVVSLQSDGSAQYTVQSLWTIAREKLPVTVIIAANHRYGILQTELKRADASIDGDVTGRLTRLDNPRVDWTALAQGYGVPATRVASRRDLQLALKQGFDEVGPFLIQVDLP</sequence>
<dbReference type="EMBL" id="CP022111">
    <property type="protein sequence ID" value="ASG22332.1"/>
    <property type="molecule type" value="Genomic_DNA"/>
</dbReference>
<evidence type="ECO:0000256" key="1">
    <source>
        <dbReference type="ARBA" id="ARBA00007812"/>
    </source>
</evidence>
<comment type="similarity">
    <text evidence="1">Belongs to the TPP enzyme family.</text>
</comment>
<name>A0A248JUC4_9PROT</name>
<dbReference type="Gene3D" id="3.40.50.970">
    <property type="match status" value="2"/>
</dbReference>
<evidence type="ECO:0000256" key="2">
    <source>
        <dbReference type="ARBA" id="ARBA00023052"/>
    </source>
</evidence>
<evidence type="ECO:0000259" key="4">
    <source>
        <dbReference type="Pfam" id="PF02776"/>
    </source>
</evidence>
<dbReference type="GO" id="GO:0030976">
    <property type="term" value="F:thiamine pyrophosphate binding"/>
    <property type="evidence" value="ECO:0007669"/>
    <property type="project" value="InterPro"/>
</dbReference>
<evidence type="ECO:0000313" key="5">
    <source>
        <dbReference type="EMBL" id="ASG22332.1"/>
    </source>
</evidence>
<dbReference type="Pfam" id="PF02776">
    <property type="entry name" value="TPP_enzyme_N"/>
    <property type="match status" value="1"/>
</dbReference>
<dbReference type="KEGG" id="nao:Y958_15370"/>
<dbReference type="GO" id="GO:0003984">
    <property type="term" value="F:acetolactate synthase activity"/>
    <property type="evidence" value="ECO:0007669"/>
    <property type="project" value="TreeGrafter"/>
</dbReference>
<organism evidence="5 6">
    <name type="scientific">Nitrospirillum viridazoti CBAmc</name>
    <dbReference type="NCBI Taxonomy" id="1441467"/>
    <lineage>
        <taxon>Bacteria</taxon>
        <taxon>Pseudomonadati</taxon>
        <taxon>Pseudomonadota</taxon>
        <taxon>Alphaproteobacteria</taxon>
        <taxon>Rhodospirillales</taxon>
        <taxon>Azospirillaceae</taxon>
        <taxon>Nitrospirillum</taxon>
        <taxon>Nitrospirillum viridazoti</taxon>
    </lineage>
</organism>
<protein>
    <submittedName>
        <fullName evidence="5">Acetolactate synthase large subunit</fullName>
    </submittedName>
</protein>
<keyword evidence="2" id="KW-0786">Thiamine pyrophosphate</keyword>
<keyword evidence="6" id="KW-1185">Reference proteome</keyword>
<dbReference type="CDD" id="cd07035">
    <property type="entry name" value="TPP_PYR_POX_like"/>
    <property type="match status" value="1"/>
</dbReference>
<dbReference type="Pfam" id="PF02775">
    <property type="entry name" value="TPP_enzyme_C"/>
    <property type="match status" value="1"/>
</dbReference>
<dbReference type="RefSeq" id="WP_088872922.1">
    <property type="nucleotide sequence ID" value="NZ_CP022111.1"/>
</dbReference>
<dbReference type="SUPFAM" id="SSF52518">
    <property type="entry name" value="Thiamin diphosphate-binding fold (THDP-binding)"/>
    <property type="match status" value="2"/>
</dbReference>
<dbReference type="InterPro" id="IPR011766">
    <property type="entry name" value="TPP_enzyme_TPP-bd"/>
</dbReference>
<dbReference type="PANTHER" id="PTHR18968">
    <property type="entry name" value="THIAMINE PYROPHOSPHATE ENZYMES"/>
    <property type="match status" value="1"/>
</dbReference>
<feature type="domain" description="Thiamine pyrophosphate enzyme N-terminal TPP-binding" evidence="4">
    <location>
        <begin position="7"/>
        <end position="111"/>
    </location>
</feature>
<reference evidence="5 6" key="1">
    <citation type="submission" date="2017-06" db="EMBL/GenBank/DDBJ databases">
        <title>Complete genome sequence of Nitrospirillum amazonense strain CBAmC, an endophytic nitrogen-fixing and plant growth-promoting bacterium, isolated from sugarcane.</title>
        <authorList>
            <person name="Schwab S."/>
            <person name="dos Santos Teixeira K.R."/>
            <person name="Simoes Araujo J.L."/>
            <person name="Soares Vidal M."/>
            <person name="Borges de Freitas H.R."/>
            <person name="Rivello Crivelaro A.L."/>
            <person name="Bueno de Camargo Nunes A."/>
            <person name="dos Santos C.M."/>
            <person name="Palmeira da Silva Rosa D."/>
            <person name="da Silva Padilha D."/>
            <person name="da Silva E."/>
            <person name="Araujo Terra L."/>
            <person name="Soares Mendes V."/>
            <person name="Farinelli L."/>
            <person name="Magalhaes Cruz L."/>
            <person name="Baldani J.I."/>
        </authorList>
    </citation>
    <scope>NUCLEOTIDE SEQUENCE [LARGE SCALE GENOMIC DNA]</scope>
    <source>
        <strain evidence="5 6">CBAmC</strain>
    </source>
</reference>
<dbReference type="GO" id="GO:0050660">
    <property type="term" value="F:flavin adenine dinucleotide binding"/>
    <property type="evidence" value="ECO:0007669"/>
    <property type="project" value="TreeGrafter"/>
</dbReference>
<dbReference type="InterPro" id="IPR029061">
    <property type="entry name" value="THDP-binding"/>
</dbReference>
<dbReference type="PANTHER" id="PTHR18968:SF86">
    <property type="entry name" value="ACETOLACTATE SYNTHASE LARGE SUBUNIT ILVX-RELATED"/>
    <property type="match status" value="1"/>
</dbReference>
<proteinExistence type="inferred from homology"/>
<dbReference type="CDD" id="cd02002">
    <property type="entry name" value="TPP_BFDC"/>
    <property type="match status" value="1"/>
</dbReference>
<dbReference type="InterPro" id="IPR045229">
    <property type="entry name" value="TPP_enz"/>
</dbReference>